<sequence>MQIEAQPGMPLACMRCGGKWPFEYACKMLPRDVAALYDSIQAKLCMEAMPGFLLCPYPDCTAGAIHDTSCPDFPCVRCQACSRPSCQACRTPWQQHHSCAMFSSSSEASRRTVRSLIEAGARRCPKCKYVVVKNGGCSNMRCNPCGATFSWKRAKLVDEGSDPDFPMPVGPTRSEQFQSRLRALLTRLRRRVQRVLSKPLRVAL</sequence>
<accession>A0A5N5CUA5</accession>
<evidence type="ECO:0000256" key="7">
    <source>
        <dbReference type="ARBA" id="ARBA00022786"/>
    </source>
</evidence>
<dbReference type="AlphaFoldDB" id="A0A5N5CUA5"/>
<dbReference type="InterPro" id="IPR002867">
    <property type="entry name" value="IBR_dom"/>
</dbReference>
<dbReference type="SMART" id="SM00647">
    <property type="entry name" value="IBR"/>
    <property type="match status" value="1"/>
</dbReference>
<dbReference type="GO" id="GO:0061630">
    <property type="term" value="F:ubiquitin protein ligase activity"/>
    <property type="evidence" value="ECO:0007669"/>
    <property type="project" value="UniProtKB-EC"/>
</dbReference>
<dbReference type="GO" id="GO:0016567">
    <property type="term" value="P:protein ubiquitination"/>
    <property type="evidence" value="ECO:0007669"/>
    <property type="project" value="InterPro"/>
</dbReference>
<keyword evidence="4" id="KW-0479">Metal-binding</keyword>
<keyword evidence="8" id="KW-0862">Zinc</keyword>
<dbReference type="PROSITE" id="PS51873">
    <property type="entry name" value="TRIAD"/>
    <property type="match status" value="1"/>
</dbReference>
<dbReference type="PANTHER" id="PTHR11685">
    <property type="entry name" value="RBR FAMILY RING FINGER AND IBR DOMAIN-CONTAINING"/>
    <property type="match status" value="1"/>
</dbReference>
<dbReference type="GO" id="GO:0008270">
    <property type="term" value="F:zinc ion binding"/>
    <property type="evidence" value="ECO:0007669"/>
    <property type="project" value="UniProtKB-KW"/>
</dbReference>
<evidence type="ECO:0000256" key="8">
    <source>
        <dbReference type="ARBA" id="ARBA00022833"/>
    </source>
</evidence>
<organism evidence="10 11">
    <name type="scientific">Lasiodiplodia theobromae</name>
    <dbReference type="NCBI Taxonomy" id="45133"/>
    <lineage>
        <taxon>Eukaryota</taxon>
        <taxon>Fungi</taxon>
        <taxon>Dikarya</taxon>
        <taxon>Ascomycota</taxon>
        <taxon>Pezizomycotina</taxon>
        <taxon>Dothideomycetes</taxon>
        <taxon>Dothideomycetes incertae sedis</taxon>
        <taxon>Botryosphaeriales</taxon>
        <taxon>Botryosphaeriaceae</taxon>
        <taxon>Lasiodiplodia</taxon>
    </lineage>
</organism>
<keyword evidence="3" id="KW-0808">Transferase</keyword>
<protein>
    <recommendedName>
        <fullName evidence="2">RBR-type E3 ubiquitin transferase</fullName>
        <ecNumber evidence="2">2.3.2.31</ecNumber>
    </recommendedName>
</protein>
<evidence type="ECO:0000259" key="9">
    <source>
        <dbReference type="PROSITE" id="PS51873"/>
    </source>
</evidence>
<evidence type="ECO:0000313" key="10">
    <source>
        <dbReference type="EMBL" id="KAB2568924.1"/>
    </source>
</evidence>
<evidence type="ECO:0000256" key="4">
    <source>
        <dbReference type="ARBA" id="ARBA00022723"/>
    </source>
</evidence>
<keyword evidence="5" id="KW-0677">Repeat</keyword>
<evidence type="ECO:0000256" key="1">
    <source>
        <dbReference type="ARBA" id="ARBA00001798"/>
    </source>
</evidence>
<dbReference type="EMBL" id="VCHE01000251">
    <property type="protein sequence ID" value="KAB2568924.1"/>
    <property type="molecule type" value="Genomic_DNA"/>
</dbReference>
<comment type="catalytic activity">
    <reaction evidence="1">
        <text>[E2 ubiquitin-conjugating enzyme]-S-ubiquitinyl-L-cysteine + [acceptor protein]-L-lysine = [E2 ubiquitin-conjugating enzyme]-L-cysteine + [acceptor protein]-N(6)-ubiquitinyl-L-lysine.</text>
        <dbReference type="EC" id="2.3.2.31"/>
    </reaction>
</comment>
<keyword evidence="7" id="KW-0833">Ubl conjugation pathway</keyword>
<feature type="domain" description="RING-type" evidence="9">
    <location>
        <begin position="1"/>
        <end position="184"/>
    </location>
</feature>
<dbReference type="Gene3D" id="1.20.120.1750">
    <property type="match status" value="1"/>
</dbReference>
<evidence type="ECO:0000313" key="11">
    <source>
        <dbReference type="Proteomes" id="UP000325902"/>
    </source>
</evidence>
<keyword evidence="6" id="KW-0863">Zinc-finger</keyword>
<dbReference type="OrthoDB" id="3798970at2759"/>
<comment type="caution">
    <text evidence="10">The sequence shown here is derived from an EMBL/GenBank/DDBJ whole genome shotgun (WGS) entry which is preliminary data.</text>
</comment>
<gene>
    <name evidence="10" type="primary">Arih2</name>
    <name evidence="10" type="ORF">DBV05_g12394</name>
</gene>
<proteinExistence type="predicted"/>
<dbReference type="InterPro" id="IPR044066">
    <property type="entry name" value="TRIAD_supradom"/>
</dbReference>
<dbReference type="CDD" id="cd20336">
    <property type="entry name" value="Rcat_RBR"/>
    <property type="match status" value="1"/>
</dbReference>
<evidence type="ECO:0000256" key="2">
    <source>
        <dbReference type="ARBA" id="ARBA00012251"/>
    </source>
</evidence>
<dbReference type="EC" id="2.3.2.31" evidence="2"/>
<evidence type="ECO:0000256" key="3">
    <source>
        <dbReference type="ARBA" id="ARBA00022679"/>
    </source>
</evidence>
<evidence type="ECO:0000256" key="5">
    <source>
        <dbReference type="ARBA" id="ARBA00022737"/>
    </source>
</evidence>
<reference evidence="10 11" key="1">
    <citation type="journal article" date="2019" name="Sci. Rep.">
        <title>A multi-omics analysis of the grapevine pathogen Lasiodiplodia theobromae reveals that temperature affects the expression of virulence- and pathogenicity-related genes.</title>
        <authorList>
            <person name="Felix C."/>
            <person name="Meneses R."/>
            <person name="Goncalves M.F.M."/>
            <person name="Tilleman L."/>
            <person name="Duarte A.S."/>
            <person name="Jorrin-Novo J.V."/>
            <person name="Van de Peer Y."/>
            <person name="Deforce D."/>
            <person name="Van Nieuwerburgh F."/>
            <person name="Esteves A.C."/>
            <person name="Alves A."/>
        </authorList>
    </citation>
    <scope>NUCLEOTIDE SEQUENCE [LARGE SCALE GENOMIC DNA]</scope>
    <source>
        <strain evidence="10 11">LA-SOL3</strain>
    </source>
</reference>
<keyword evidence="11" id="KW-1185">Reference proteome</keyword>
<evidence type="ECO:0000256" key="6">
    <source>
        <dbReference type="ARBA" id="ARBA00022771"/>
    </source>
</evidence>
<dbReference type="SUPFAM" id="SSF57850">
    <property type="entry name" value="RING/U-box"/>
    <property type="match status" value="1"/>
</dbReference>
<dbReference type="InterPro" id="IPR031127">
    <property type="entry name" value="E3_UB_ligase_RBR"/>
</dbReference>
<dbReference type="Proteomes" id="UP000325902">
    <property type="component" value="Unassembled WGS sequence"/>
</dbReference>
<name>A0A5N5CUA5_9PEZI</name>